<dbReference type="Proteomes" id="UP000036681">
    <property type="component" value="Unplaced"/>
</dbReference>
<evidence type="ECO:0000259" key="2">
    <source>
        <dbReference type="SMART" id="SM01117"/>
    </source>
</evidence>
<feature type="domain" description="Cytochrome b5 heme-binding" evidence="2">
    <location>
        <begin position="20"/>
        <end position="116"/>
    </location>
</feature>
<dbReference type="Gene3D" id="3.10.120.10">
    <property type="entry name" value="Cytochrome b5-like heme/steroid binding domain"/>
    <property type="match status" value="1"/>
</dbReference>
<dbReference type="GO" id="GO:0012505">
    <property type="term" value="C:endomembrane system"/>
    <property type="evidence" value="ECO:0007669"/>
    <property type="project" value="TreeGrafter"/>
</dbReference>
<dbReference type="SUPFAM" id="SSF55856">
    <property type="entry name" value="Cytochrome b5-like heme/steroid binding domain"/>
    <property type="match status" value="1"/>
</dbReference>
<keyword evidence="3" id="KW-1185">Reference proteome</keyword>
<proteinExistence type="inferred from homology"/>
<sequence>MHSKKLHVELVEGVLTNAFMEFEQLSFFDGSRPSKDVCLALLGRVYNVQRGHKHYAPGGGYHFFAGKDATRAFVTGDFTEAGLIDDVSGLSHQDILGIQEWSNFYEKEYELVGLLQGTYYDAEGHVTERMRVCTVPVV</sequence>
<comment type="similarity">
    <text evidence="1">Belongs to the cytochrome b5 family. MAPR subfamily.</text>
</comment>
<dbReference type="WBParaSite" id="ALUE_0000086701-mRNA-1">
    <property type="protein sequence ID" value="ALUE_0000086701-mRNA-1"/>
    <property type="gene ID" value="ALUE_0000086701"/>
</dbReference>
<dbReference type="SMART" id="SM01117">
    <property type="entry name" value="Cyt-b5"/>
    <property type="match status" value="1"/>
</dbReference>
<organism evidence="3 4">
    <name type="scientific">Ascaris lumbricoides</name>
    <name type="common">Giant roundworm</name>
    <dbReference type="NCBI Taxonomy" id="6252"/>
    <lineage>
        <taxon>Eukaryota</taxon>
        <taxon>Metazoa</taxon>
        <taxon>Ecdysozoa</taxon>
        <taxon>Nematoda</taxon>
        <taxon>Chromadorea</taxon>
        <taxon>Rhabditida</taxon>
        <taxon>Spirurina</taxon>
        <taxon>Ascaridomorpha</taxon>
        <taxon>Ascaridoidea</taxon>
        <taxon>Ascarididae</taxon>
        <taxon>Ascaris</taxon>
    </lineage>
</organism>
<evidence type="ECO:0000313" key="4">
    <source>
        <dbReference type="WBParaSite" id="ALUE_0000086701-mRNA-1"/>
    </source>
</evidence>
<evidence type="ECO:0000313" key="3">
    <source>
        <dbReference type="Proteomes" id="UP000036681"/>
    </source>
</evidence>
<accession>A0A0M3HH72</accession>
<dbReference type="InterPro" id="IPR001199">
    <property type="entry name" value="Cyt_B5-like_heme/steroid-bd"/>
</dbReference>
<protein>
    <submittedName>
        <fullName evidence="4">Cytochrome b5 heme-binding domain-containing protein</fullName>
    </submittedName>
</protein>
<name>A0A0M3HH72_ASCLU</name>
<dbReference type="PANTHER" id="PTHR10281:SF4">
    <property type="entry name" value="NEUFERRICIN"/>
    <property type="match status" value="1"/>
</dbReference>
<dbReference type="InterPro" id="IPR050577">
    <property type="entry name" value="MAPR/NEUFC/NENF-like"/>
</dbReference>
<evidence type="ECO:0000256" key="1">
    <source>
        <dbReference type="ARBA" id="ARBA00038357"/>
    </source>
</evidence>
<dbReference type="PANTHER" id="PTHR10281">
    <property type="entry name" value="MEMBRANE-ASSOCIATED PROGESTERONE RECEPTOR COMPONENT-RELATED"/>
    <property type="match status" value="1"/>
</dbReference>
<dbReference type="Pfam" id="PF00173">
    <property type="entry name" value="Cyt-b5"/>
    <property type="match status" value="1"/>
</dbReference>
<dbReference type="AlphaFoldDB" id="A0A0M3HH72"/>
<reference evidence="4" key="1">
    <citation type="submission" date="2017-02" db="UniProtKB">
        <authorList>
            <consortium name="WormBaseParasite"/>
        </authorList>
    </citation>
    <scope>IDENTIFICATION</scope>
</reference>
<dbReference type="InterPro" id="IPR036400">
    <property type="entry name" value="Cyt_B5-like_heme/steroid_sf"/>
</dbReference>
<dbReference type="GO" id="GO:0016020">
    <property type="term" value="C:membrane"/>
    <property type="evidence" value="ECO:0007669"/>
    <property type="project" value="TreeGrafter"/>
</dbReference>